<feature type="transmembrane region" description="Helical" evidence="1">
    <location>
        <begin position="213"/>
        <end position="232"/>
    </location>
</feature>
<keyword evidence="3" id="KW-0808">Transferase</keyword>
<sequence>MQSSEGTAGGSTAPITVIIDQGNSRKPANRYENIDALRAIAALSVVVQHFFGDIIHEATNPQGIAYYVATFSVSYFDAGRFGVVLFFLISGFVVPFSIKGTNPLHRFAVSRFFRLFPAMWLALACLAVASAMHGQWPSLPTFLANMTMLPAVFRQPWISGAYWTLTIEILFYVLSAGLFALGFLYRTGIVAVFAILLASATAIPILLRSVGVAMPVQYLSLHVSFLYLGLLLRMTLVDKLPGAFIGSACVLLVQAVVLLTIGDFSLSRQDGFFLVGTLPILTSYLAALCVFVVSVKTSAPHNATLSRLGALSYSIYLFHGIAALLVFAFLPLTGTWADFPIGIISLVLTLLISVLVYDYLEKPMVNLGYRYIRREDNTESKVSA</sequence>
<feature type="domain" description="Acyltransferase 3" evidence="2">
    <location>
        <begin position="32"/>
        <end position="357"/>
    </location>
</feature>
<dbReference type="STRING" id="1907666.DSM25559_1136"/>
<feature type="transmembrane region" description="Helical" evidence="1">
    <location>
        <begin position="118"/>
        <end position="136"/>
    </location>
</feature>
<reference evidence="4" key="1">
    <citation type="submission" date="2016-10" db="EMBL/GenBank/DDBJ databases">
        <authorList>
            <person name="Wibberg D."/>
        </authorList>
    </citation>
    <scope>NUCLEOTIDE SEQUENCE [LARGE SCALE GENOMIC DNA]</scope>
</reference>
<feature type="transmembrane region" description="Helical" evidence="1">
    <location>
        <begin position="313"/>
        <end position="333"/>
    </location>
</feature>
<keyword evidence="1" id="KW-0812">Transmembrane</keyword>
<organism evidence="3 4">
    <name type="scientific">Agrobacterium rosae</name>
    <dbReference type="NCBI Taxonomy" id="1972867"/>
    <lineage>
        <taxon>Bacteria</taxon>
        <taxon>Pseudomonadati</taxon>
        <taxon>Pseudomonadota</taxon>
        <taxon>Alphaproteobacteria</taxon>
        <taxon>Hyphomicrobiales</taxon>
        <taxon>Rhizobiaceae</taxon>
        <taxon>Rhizobium/Agrobacterium group</taxon>
        <taxon>Agrobacterium</taxon>
    </lineage>
</organism>
<dbReference type="GO" id="GO:0016020">
    <property type="term" value="C:membrane"/>
    <property type="evidence" value="ECO:0007669"/>
    <property type="project" value="TreeGrafter"/>
</dbReference>
<protein>
    <submittedName>
        <fullName evidence="3">Acyltransferase family protein</fullName>
    </submittedName>
</protein>
<evidence type="ECO:0000313" key="4">
    <source>
        <dbReference type="Proteomes" id="UP000187891"/>
    </source>
</evidence>
<feature type="transmembrane region" description="Helical" evidence="1">
    <location>
        <begin position="244"/>
        <end position="266"/>
    </location>
</feature>
<dbReference type="AlphaFoldDB" id="A0A1R3TH22"/>
<dbReference type="PANTHER" id="PTHR23028">
    <property type="entry name" value="ACETYLTRANSFERASE"/>
    <property type="match status" value="1"/>
</dbReference>
<dbReference type="GO" id="GO:0016747">
    <property type="term" value="F:acyltransferase activity, transferring groups other than amino-acyl groups"/>
    <property type="evidence" value="ECO:0007669"/>
    <property type="project" value="InterPro"/>
</dbReference>
<dbReference type="InterPro" id="IPR050879">
    <property type="entry name" value="Acyltransferase_3"/>
</dbReference>
<dbReference type="RefSeq" id="WP_083731415.1">
    <property type="nucleotide sequence ID" value="NZ_FMUE01000002.1"/>
</dbReference>
<accession>A0A1R3TH22</accession>
<feature type="transmembrane region" description="Helical" evidence="1">
    <location>
        <begin position="188"/>
        <end position="207"/>
    </location>
</feature>
<feature type="transmembrane region" description="Helical" evidence="1">
    <location>
        <begin position="339"/>
        <end position="360"/>
    </location>
</feature>
<keyword evidence="3" id="KW-0012">Acyltransferase</keyword>
<keyword evidence="1" id="KW-0472">Membrane</keyword>
<proteinExistence type="predicted"/>
<dbReference type="Proteomes" id="UP000187891">
    <property type="component" value="Unassembled WGS sequence"/>
</dbReference>
<feature type="transmembrane region" description="Helical" evidence="1">
    <location>
        <begin position="272"/>
        <end position="293"/>
    </location>
</feature>
<evidence type="ECO:0000256" key="1">
    <source>
        <dbReference type="SAM" id="Phobius"/>
    </source>
</evidence>
<dbReference type="InterPro" id="IPR002656">
    <property type="entry name" value="Acyl_transf_3_dom"/>
</dbReference>
<gene>
    <name evidence="3" type="ORF">DSM25559_1136</name>
</gene>
<evidence type="ECO:0000259" key="2">
    <source>
        <dbReference type="Pfam" id="PF01757"/>
    </source>
</evidence>
<name>A0A1R3TH22_9HYPH</name>
<feature type="transmembrane region" description="Helical" evidence="1">
    <location>
        <begin position="156"/>
        <end position="181"/>
    </location>
</feature>
<feature type="transmembrane region" description="Helical" evidence="1">
    <location>
        <begin position="78"/>
        <end position="98"/>
    </location>
</feature>
<dbReference type="GO" id="GO:0000271">
    <property type="term" value="P:polysaccharide biosynthetic process"/>
    <property type="evidence" value="ECO:0007669"/>
    <property type="project" value="TreeGrafter"/>
</dbReference>
<evidence type="ECO:0000313" key="3">
    <source>
        <dbReference type="EMBL" id="SCX12694.1"/>
    </source>
</evidence>
<dbReference type="Pfam" id="PF01757">
    <property type="entry name" value="Acyl_transf_3"/>
    <property type="match status" value="1"/>
</dbReference>
<keyword evidence="1" id="KW-1133">Transmembrane helix</keyword>
<dbReference type="PANTHER" id="PTHR23028:SF53">
    <property type="entry name" value="ACYL_TRANSF_3 DOMAIN-CONTAINING PROTEIN"/>
    <property type="match status" value="1"/>
</dbReference>
<dbReference type="EMBL" id="FMUE01000002">
    <property type="protein sequence ID" value="SCX12694.1"/>
    <property type="molecule type" value="Genomic_DNA"/>
</dbReference>